<dbReference type="InterPro" id="IPR050345">
    <property type="entry name" value="Aliph_Amidase/BUP"/>
</dbReference>
<dbReference type="PANTHER" id="PTHR43674">
    <property type="entry name" value="NITRILASE C965.09-RELATED"/>
    <property type="match status" value="1"/>
</dbReference>
<dbReference type="GO" id="GO:0016811">
    <property type="term" value="F:hydrolase activity, acting on carbon-nitrogen (but not peptide) bonds, in linear amides"/>
    <property type="evidence" value="ECO:0007669"/>
    <property type="project" value="TreeGrafter"/>
</dbReference>
<feature type="domain" description="CN hydrolase" evidence="2">
    <location>
        <begin position="1"/>
        <end position="241"/>
    </location>
</feature>
<comment type="caution">
    <text evidence="3">The sequence shown here is derived from an EMBL/GenBank/DDBJ whole genome shotgun (WGS) entry which is preliminary data.</text>
</comment>
<evidence type="ECO:0000313" key="3">
    <source>
        <dbReference type="EMBL" id="OFI49989.1"/>
    </source>
</evidence>
<keyword evidence="1" id="KW-0378">Hydrolase</keyword>
<dbReference type="InterPro" id="IPR003010">
    <property type="entry name" value="C-N_Hydrolase"/>
</dbReference>
<evidence type="ECO:0000256" key="1">
    <source>
        <dbReference type="ARBA" id="ARBA00022801"/>
    </source>
</evidence>
<dbReference type="Pfam" id="PF00795">
    <property type="entry name" value="CN_hydrolase"/>
    <property type="match status" value="1"/>
</dbReference>
<dbReference type="PROSITE" id="PS50263">
    <property type="entry name" value="CN_HYDROLASE"/>
    <property type="match status" value="1"/>
</dbReference>
<dbReference type="CDD" id="cd07197">
    <property type="entry name" value="nitrilase"/>
    <property type="match status" value="1"/>
</dbReference>
<organism evidence="3 4">
    <name type="scientific">Floricoccus tropicus</name>
    <dbReference type="NCBI Taxonomy" id="1859473"/>
    <lineage>
        <taxon>Bacteria</taxon>
        <taxon>Bacillati</taxon>
        <taxon>Bacillota</taxon>
        <taxon>Bacilli</taxon>
        <taxon>Lactobacillales</taxon>
        <taxon>Streptococcaceae</taxon>
        <taxon>Floricoccus</taxon>
    </lineage>
</organism>
<dbReference type="InterPro" id="IPR036526">
    <property type="entry name" value="C-N_Hydrolase_sf"/>
</dbReference>
<dbReference type="SUPFAM" id="SSF56317">
    <property type="entry name" value="Carbon-nitrogen hydrolase"/>
    <property type="match status" value="1"/>
</dbReference>
<protein>
    <recommendedName>
        <fullName evidence="2">CN hydrolase domain-containing protein</fullName>
    </recommendedName>
</protein>
<sequence>MKLVLTSTQFLNNQLSVNIKNLQEISSKYHNKDIDFICFGEAYLQGFDGLTWNINEDINRALSIEDKVITDLQEYSKINNIGHAFGYIEKDSGKLYSSYIVIDKNGEILANYRRISQGWKVEEADPTVYLHNSSKTVFFNYEGKKIGLGLCGDFWEHPGIYADLEADLYIWPVFIDYTKKEWEEGAQKEYADQALLVGKNVAMINSAYPNQAYGGSTYFVDGNVEAYSPMGSYEDLIIEFR</sequence>
<name>A0A1E8GP12_9LACT</name>
<accession>A0A1E8GP12</accession>
<dbReference type="OrthoDB" id="9811121at2"/>
<keyword evidence="4" id="KW-1185">Reference proteome</keyword>
<dbReference type="PANTHER" id="PTHR43674:SF16">
    <property type="entry name" value="CARBON-NITROGEN FAMILY, PUTATIVE (AFU_ORTHOLOGUE AFUA_5G02350)-RELATED"/>
    <property type="match status" value="1"/>
</dbReference>
<reference evidence="4" key="1">
    <citation type="submission" date="2016-09" db="EMBL/GenBank/DDBJ databases">
        <title>Draft genome sequence of a novel species of the family Streptococcaceae isolated from flowers.</title>
        <authorList>
            <person name="Chuah L.-O."/>
            <person name="Yap K.-P."/>
            <person name="Thong K.L."/>
            <person name="Liong M.T."/>
            <person name="Ahmad R."/>
            <person name="Rusul G."/>
        </authorList>
    </citation>
    <scope>NUCLEOTIDE SEQUENCE [LARGE SCALE GENOMIC DNA]</scope>
    <source>
        <strain evidence="4">DF1</strain>
    </source>
</reference>
<evidence type="ECO:0000259" key="2">
    <source>
        <dbReference type="PROSITE" id="PS50263"/>
    </source>
</evidence>
<evidence type="ECO:0000313" key="4">
    <source>
        <dbReference type="Proteomes" id="UP000178622"/>
    </source>
</evidence>
<dbReference type="Gene3D" id="3.60.110.10">
    <property type="entry name" value="Carbon-nitrogen hydrolase"/>
    <property type="match status" value="1"/>
</dbReference>
<dbReference type="STRING" id="1859473.BG261_10115"/>
<dbReference type="EMBL" id="MKIR01000004">
    <property type="protein sequence ID" value="OFI49989.1"/>
    <property type="molecule type" value="Genomic_DNA"/>
</dbReference>
<dbReference type="Proteomes" id="UP000178622">
    <property type="component" value="Unassembled WGS sequence"/>
</dbReference>
<gene>
    <name evidence="3" type="ORF">BG261_10115</name>
</gene>
<proteinExistence type="predicted"/>
<dbReference type="AlphaFoldDB" id="A0A1E8GP12"/>
<dbReference type="RefSeq" id="WP_070791652.1">
    <property type="nucleotide sequence ID" value="NZ_MKIR01000004.1"/>
</dbReference>